<name>A0AAD7FPD8_MYCRO</name>
<keyword evidence="2" id="KW-1185">Reference proteome</keyword>
<proteinExistence type="predicted"/>
<evidence type="ECO:0000313" key="1">
    <source>
        <dbReference type="EMBL" id="KAJ7635919.1"/>
    </source>
</evidence>
<organism evidence="1 2">
    <name type="scientific">Mycena rosella</name>
    <name type="common">Pink bonnet</name>
    <name type="synonym">Agaricus rosellus</name>
    <dbReference type="NCBI Taxonomy" id="1033263"/>
    <lineage>
        <taxon>Eukaryota</taxon>
        <taxon>Fungi</taxon>
        <taxon>Dikarya</taxon>
        <taxon>Basidiomycota</taxon>
        <taxon>Agaricomycotina</taxon>
        <taxon>Agaricomycetes</taxon>
        <taxon>Agaricomycetidae</taxon>
        <taxon>Agaricales</taxon>
        <taxon>Marasmiineae</taxon>
        <taxon>Mycenaceae</taxon>
        <taxon>Mycena</taxon>
    </lineage>
</organism>
<dbReference type="AlphaFoldDB" id="A0AAD7FPD8"/>
<dbReference type="EMBL" id="JARKIE010000464">
    <property type="protein sequence ID" value="KAJ7635919.1"/>
    <property type="molecule type" value="Genomic_DNA"/>
</dbReference>
<reference evidence="1" key="1">
    <citation type="submission" date="2023-03" db="EMBL/GenBank/DDBJ databases">
        <title>Massive genome expansion in bonnet fungi (Mycena s.s.) driven by repeated elements and novel gene families across ecological guilds.</title>
        <authorList>
            <consortium name="Lawrence Berkeley National Laboratory"/>
            <person name="Harder C.B."/>
            <person name="Miyauchi S."/>
            <person name="Viragh M."/>
            <person name="Kuo A."/>
            <person name="Thoen E."/>
            <person name="Andreopoulos B."/>
            <person name="Lu D."/>
            <person name="Skrede I."/>
            <person name="Drula E."/>
            <person name="Henrissat B."/>
            <person name="Morin E."/>
            <person name="Kohler A."/>
            <person name="Barry K."/>
            <person name="LaButti K."/>
            <person name="Morin E."/>
            <person name="Salamov A."/>
            <person name="Lipzen A."/>
            <person name="Mereny Z."/>
            <person name="Hegedus B."/>
            <person name="Baldrian P."/>
            <person name="Stursova M."/>
            <person name="Weitz H."/>
            <person name="Taylor A."/>
            <person name="Grigoriev I.V."/>
            <person name="Nagy L.G."/>
            <person name="Martin F."/>
            <person name="Kauserud H."/>
        </authorList>
    </citation>
    <scope>NUCLEOTIDE SEQUENCE</scope>
    <source>
        <strain evidence="1">CBHHK067</strain>
    </source>
</reference>
<evidence type="ECO:0000313" key="2">
    <source>
        <dbReference type="Proteomes" id="UP001221757"/>
    </source>
</evidence>
<gene>
    <name evidence="1" type="ORF">B0H17DRAFT_1217188</name>
</gene>
<sequence length="277" mass="30043">MPNDPNFAPPAYCALEPLGAPPAYAEVAIPTSAAPQSTPTVPISHCTYFHVICVYNAAFVSCPIGLRSVTLAIVYARAPSLISNPPLFFPAGVVGAIRHLLTLNGMYVSSPPGPWSPYVDGFHTPPEFAPSPQFFAPNPTILPAASFDSMDCTTPSSSPTSSVSDDGVPFSADEPSGNHYSYFNTEPQTPYLSPPYADNVSRSQFPWYSPRVPLSAMPAMYRMTPMYNIFSPKAPSSATFYSTTGFPPELQRRFLYTFAEDLHLLGYGPETPLLHFL</sequence>
<accession>A0AAD7FPD8</accession>
<protein>
    <submittedName>
        <fullName evidence="1">Uncharacterized protein</fullName>
    </submittedName>
</protein>
<comment type="caution">
    <text evidence="1">The sequence shown here is derived from an EMBL/GenBank/DDBJ whole genome shotgun (WGS) entry which is preliminary data.</text>
</comment>
<dbReference type="Proteomes" id="UP001221757">
    <property type="component" value="Unassembled WGS sequence"/>
</dbReference>